<dbReference type="CDD" id="cd13123">
    <property type="entry name" value="MATE_MurJ_like"/>
    <property type="match status" value="1"/>
</dbReference>
<keyword evidence="2 10" id="KW-1003">Cell membrane</keyword>
<feature type="transmembrane region" description="Helical" evidence="10">
    <location>
        <begin position="83"/>
        <end position="110"/>
    </location>
</feature>
<feature type="transmembrane region" description="Helical" evidence="10">
    <location>
        <begin position="157"/>
        <end position="178"/>
    </location>
</feature>
<gene>
    <name evidence="10 12" type="primary">murJ</name>
    <name evidence="12" type="ORF">GWK41_06290</name>
</gene>
<proteinExistence type="inferred from homology"/>
<feature type="transmembrane region" description="Helical" evidence="10">
    <location>
        <begin position="346"/>
        <end position="364"/>
    </location>
</feature>
<feature type="transmembrane region" description="Helical" evidence="10">
    <location>
        <begin position="385"/>
        <end position="402"/>
    </location>
</feature>
<feature type="transmembrane region" description="Helical" evidence="10">
    <location>
        <begin position="408"/>
        <end position="428"/>
    </location>
</feature>
<evidence type="ECO:0000256" key="8">
    <source>
        <dbReference type="ARBA" id="ARBA00060041"/>
    </source>
</evidence>
<keyword evidence="4 10" id="KW-0133">Cell shape</keyword>
<comment type="caution">
    <text evidence="12">The sequence shown here is derived from an EMBL/GenBank/DDBJ whole genome shotgun (WGS) entry which is preliminary data.</text>
</comment>
<keyword evidence="3 10" id="KW-0812">Transmembrane</keyword>
<dbReference type="InterPro" id="IPR004268">
    <property type="entry name" value="MurJ"/>
</dbReference>
<sequence>MKKGFLKNTLFFSAATFISRVLGYIRDATIAYIFGANALTDAFFVAWRIPNTLRQLVAEGSFNAAFIPIYTSLEKKDSNYAKLYVSSLFSFYTLTLSVITVVVVVFSDFFVSLIAPGLSEKGTLDEAGDILKIVFPYLILVGWVSFFMALLNTRERFFIPAVSPALLNLSFIFSAFFLTEYLGIYSLAVGAIIGGIFQVVLQIPFLISEGLVPRFSLRYVNEIKKTLIKLLPAFASFGVSQFAFIVDTVIASFLLGGAISYLYYANRIFQLPIGIFAIGLGNALLVSLSRHFSDGNREGFKNDLSMGVRFAIFVSIPATAGMIVLGKEIIHLLLQRGEFSQSDTSATFTALVGYSVGLIGYALSRPYKSAFFSTGDTKTPLYSTIFGLIVSVVLAVVFGFVLDWGVFGLALASSIGGISGFLYLYCLSDFEIDKKSAVKTLINSLLSAAFMVLVIYLVKAVFPSVYIQVLAGIPVGMLVYFFASYLMKEEMLSALISIFKRRI</sequence>
<evidence type="ECO:0000256" key="6">
    <source>
        <dbReference type="ARBA" id="ARBA00022989"/>
    </source>
</evidence>
<dbReference type="NCBIfam" id="TIGR01695">
    <property type="entry name" value="murJ_mviN"/>
    <property type="match status" value="1"/>
</dbReference>
<feature type="transmembrane region" description="Helical" evidence="10">
    <location>
        <begin position="465"/>
        <end position="487"/>
    </location>
</feature>
<evidence type="ECO:0000256" key="3">
    <source>
        <dbReference type="ARBA" id="ARBA00022692"/>
    </source>
</evidence>
<dbReference type="PANTHER" id="PTHR47019">
    <property type="entry name" value="LIPID II FLIPPASE MURJ"/>
    <property type="match status" value="1"/>
</dbReference>
<feature type="transmembrane region" description="Helical" evidence="10">
    <location>
        <begin position="310"/>
        <end position="334"/>
    </location>
</feature>
<feature type="transmembrane region" description="Helical" evidence="10">
    <location>
        <begin position="268"/>
        <end position="289"/>
    </location>
</feature>
<keyword evidence="7 10" id="KW-0472">Membrane</keyword>
<evidence type="ECO:0000313" key="13">
    <source>
        <dbReference type="Proteomes" id="UP000772812"/>
    </source>
</evidence>
<evidence type="ECO:0000256" key="5">
    <source>
        <dbReference type="ARBA" id="ARBA00022984"/>
    </source>
</evidence>
<feature type="transmembrane region" description="Helical" evidence="10">
    <location>
        <begin position="130"/>
        <end position="150"/>
    </location>
</feature>
<feature type="transmembrane region" description="Helical" evidence="10">
    <location>
        <begin position="440"/>
        <end position="459"/>
    </location>
</feature>
<dbReference type="InterPro" id="IPR051050">
    <property type="entry name" value="Lipid_II_flippase_MurJ/MviN"/>
</dbReference>
<evidence type="ECO:0000256" key="4">
    <source>
        <dbReference type="ARBA" id="ARBA00022960"/>
    </source>
</evidence>
<reference evidence="12 13" key="1">
    <citation type="journal article" date="2021" name="Syst. Appl. Microbiol.">
        <title>Persephonella atlantica sp. nov.: How to adapt to physico-chemical gradients in high temperature hydrothermal habitats.</title>
        <authorList>
            <person name="Francois D.X."/>
            <person name="Godfroy A."/>
            <person name="Mathien C."/>
            <person name="Aube J."/>
            <person name="Cathalot C."/>
            <person name="Lesongeur F."/>
            <person name="L'Haridon S."/>
            <person name="Philippon X."/>
            <person name="Roussel E.G."/>
        </authorList>
    </citation>
    <scope>NUCLEOTIDE SEQUENCE [LARGE SCALE GENOMIC DNA]</scope>
    <source>
        <strain evidence="12 13">MO1340</strain>
    </source>
</reference>
<comment type="function">
    <text evidence="8 10 11">Involved in peptidoglycan biosynthesis. Transports lipid-linked peptidoglycan precursors from the inner to the outer leaflet of the cytoplasmic membrane.</text>
</comment>
<keyword evidence="10 11" id="KW-0813">Transport</keyword>
<dbReference type="RefSeq" id="WP_200674090.1">
    <property type="nucleotide sequence ID" value="NZ_JAACYA010000002.1"/>
</dbReference>
<comment type="pathway">
    <text evidence="10">Cell wall biogenesis; peptidoglycan biosynthesis.</text>
</comment>
<feature type="transmembrane region" description="Helical" evidence="10">
    <location>
        <begin position="184"/>
        <end position="207"/>
    </location>
</feature>
<evidence type="ECO:0000256" key="1">
    <source>
        <dbReference type="ARBA" id="ARBA00004651"/>
    </source>
</evidence>
<dbReference type="HAMAP" id="MF_02078">
    <property type="entry name" value="MurJ_MviN"/>
    <property type="match status" value="1"/>
</dbReference>
<dbReference type="PIRSF" id="PIRSF002869">
    <property type="entry name" value="MviN"/>
    <property type="match status" value="1"/>
</dbReference>
<evidence type="ECO:0000256" key="9">
    <source>
        <dbReference type="ARBA" id="ARBA00061532"/>
    </source>
</evidence>
<evidence type="ECO:0000256" key="2">
    <source>
        <dbReference type="ARBA" id="ARBA00022475"/>
    </source>
</evidence>
<keyword evidence="13" id="KW-1185">Reference proteome</keyword>
<dbReference type="PRINTS" id="PR01806">
    <property type="entry name" value="VIRFACTRMVIN"/>
</dbReference>
<evidence type="ECO:0000256" key="11">
    <source>
        <dbReference type="PIRNR" id="PIRNR002869"/>
    </source>
</evidence>
<evidence type="ECO:0000256" key="7">
    <source>
        <dbReference type="ARBA" id="ARBA00023136"/>
    </source>
</evidence>
<dbReference type="PANTHER" id="PTHR47019:SF1">
    <property type="entry name" value="LIPID II FLIPPASE MURJ"/>
    <property type="match status" value="1"/>
</dbReference>
<comment type="subcellular location">
    <subcellularLocation>
        <location evidence="1 10">Cell membrane</location>
        <topology evidence="1 10">Multi-pass membrane protein</topology>
    </subcellularLocation>
</comment>
<dbReference type="Pfam" id="PF03023">
    <property type="entry name" value="MurJ"/>
    <property type="match status" value="1"/>
</dbReference>
<evidence type="ECO:0000313" key="12">
    <source>
        <dbReference type="EMBL" id="MBK3332672.1"/>
    </source>
</evidence>
<comment type="similarity">
    <text evidence="9 10 11">Belongs to the MurJ/MviN family.</text>
</comment>
<feature type="transmembrane region" description="Helical" evidence="10">
    <location>
        <begin position="227"/>
        <end position="256"/>
    </location>
</feature>
<protein>
    <recommendedName>
        <fullName evidence="10">Probable lipid II flippase MurJ</fullName>
    </recommendedName>
</protein>
<keyword evidence="5 10" id="KW-0573">Peptidoglycan synthesis</keyword>
<dbReference type="EMBL" id="JAACYA010000002">
    <property type="protein sequence ID" value="MBK3332672.1"/>
    <property type="molecule type" value="Genomic_DNA"/>
</dbReference>
<dbReference type="Proteomes" id="UP000772812">
    <property type="component" value="Unassembled WGS sequence"/>
</dbReference>
<accession>A0ABS1GIB8</accession>
<name>A0ABS1GIB8_9AQUI</name>
<keyword evidence="10 11" id="KW-0961">Cell wall biogenesis/degradation</keyword>
<evidence type="ECO:0000256" key="10">
    <source>
        <dbReference type="HAMAP-Rule" id="MF_02078"/>
    </source>
</evidence>
<keyword evidence="6 10" id="KW-1133">Transmembrane helix</keyword>
<organism evidence="12 13">
    <name type="scientific">Persephonella atlantica</name>
    <dbReference type="NCBI Taxonomy" id="2699429"/>
    <lineage>
        <taxon>Bacteria</taxon>
        <taxon>Pseudomonadati</taxon>
        <taxon>Aquificota</taxon>
        <taxon>Aquificia</taxon>
        <taxon>Aquificales</taxon>
        <taxon>Hydrogenothermaceae</taxon>
        <taxon>Persephonella</taxon>
    </lineage>
</organism>